<dbReference type="PRINTS" id="PR00036">
    <property type="entry name" value="HTHLACI"/>
</dbReference>
<dbReference type="InterPro" id="IPR010982">
    <property type="entry name" value="Lambda_DNA-bd_dom_sf"/>
</dbReference>
<protein>
    <submittedName>
        <fullName evidence="5">LacI family DNA-binding transcriptional regulator</fullName>
    </submittedName>
</protein>
<evidence type="ECO:0000313" key="6">
    <source>
        <dbReference type="Proteomes" id="UP000604241"/>
    </source>
</evidence>
<name>A0ABR8QF33_9CELL</name>
<dbReference type="Pfam" id="PF13377">
    <property type="entry name" value="Peripla_BP_3"/>
    <property type="match status" value="1"/>
</dbReference>
<evidence type="ECO:0000259" key="4">
    <source>
        <dbReference type="PROSITE" id="PS50932"/>
    </source>
</evidence>
<dbReference type="EMBL" id="JACSQV010000010">
    <property type="protein sequence ID" value="MBD7919038.1"/>
    <property type="molecule type" value="Genomic_DNA"/>
</dbReference>
<dbReference type="InterPro" id="IPR000843">
    <property type="entry name" value="HTH_LacI"/>
</dbReference>
<dbReference type="SUPFAM" id="SSF47413">
    <property type="entry name" value="lambda repressor-like DNA-binding domains"/>
    <property type="match status" value="1"/>
</dbReference>
<dbReference type="PROSITE" id="PS50932">
    <property type="entry name" value="HTH_LACI_2"/>
    <property type="match status" value="1"/>
</dbReference>
<evidence type="ECO:0000256" key="1">
    <source>
        <dbReference type="ARBA" id="ARBA00023015"/>
    </source>
</evidence>
<feature type="domain" description="HTH lacI-type" evidence="4">
    <location>
        <begin position="14"/>
        <end position="68"/>
    </location>
</feature>
<comment type="caution">
    <text evidence="5">The sequence shown here is derived from an EMBL/GenBank/DDBJ whole genome shotgun (WGS) entry which is preliminary data.</text>
</comment>
<dbReference type="InterPro" id="IPR028082">
    <property type="entry name" value="Peripla_BP_I"/>
</dbReference>
<evidence type="ECO:0000256" key="2">
    <source>
        <dbReference type="ARBA" id="ARBA00023125"/>
    </source>
</evidence>
<dbReference type="SMART" id="SM00354">
    <property type="entry name" value="HTH_LACI"/>
    <property type="match status" value="1"/>
</dbReference>
<organism evidence="5 6">
    <name type="scientific">Cellulomonas avistercoris</name>
    <dbReference type="NCBI Taxonomy" id="2762242"/>
    <lineage>
        <taxon>Bacteria</taxon>
        <taxon>Bacillati</taxon>
        <taxon>Actinomycetota</taxon>
        <taxon>Actinomycetes</taxon>
        <taxon>Micrococcales</taxon>
        <taxon>Cellulomonadaceae</taxon>
        <taxon>Cellulomonas</taxon>
    </lineage>
</organism>
<sequence>MAGTRDHDGHRAAPTLHDVARLAGVSIKTVSEVVNRTGRVAAATTSRVDSAVRALGYQPNLSARRLRTGTTGVIGLAVPELSMSGYFNELSALVVRAAGERGLTVLIEETGGTREGELRALRGPRRSVMDGLLLSAVALEEPDVPEPATLAPTVVLGERRLGAVLDHVTFGNEEAARLVTEHLLQLGRRRILVLAGDPTRSATAARRLAGHRRALHAAGVAPSPELVRPVGTWDHAAGYAQVRAACREALEFDAVFAMNDSLALGGLRALHDEGRDVPGAVAVAGIDDVVDARYAHPRLTTADPHREVLADLAVRTLAERITHPRRPAVVHEVAAELRVRGSTSAAAEHAPV</sequence>
<dbReference type="RefSeq" id="WP_191783699.1">
    <property type="nucleotide sequence ID" value="NZ_JACSQV010000010.1"/>
</dbReference>
<dbReference type="Proteomes" id="UP000604241">
    <property type="component" value="Unassembled WGS sequence"/>
</dbReference>
<dbReference type="SUPFAM" id="SSF53822">
    <property type="entry name" value="Periplasmic binding protein-like I"/>
    <property type="match status" value="1"/>
</dbReference>
<accession>A0ABR8QF33</accession>
<dbReference type="CDD" id="cd01392">
    <property type="entry name" value="HTH_LacI"/>
    <property type="match status" value="1"/>
</dbReference>
<keyword evidence="1" id="KW-0805">Transcription regulation</keyword>
<keyword evidence="3" id="KW-0804">Transcription</keyword>
<dbReference type="Pfam" id="PF00356">
    <property type="entry name" value="LacI"/>
    <property type="match status" value="1"/>
</dbReference>
<dbReference type="Gene3D" id="1.10.260.40">
    <property type="entry name" value="lambda repressor-like DNA-binding domains"/>
    <property type="match status" value="1"/>
</dbReference>
<reference evidence="5 6" key="1">
    <citation type="submission" date="2020-08" db="EMBL/GenBank/DDBJ databases">
        <title>A Genomic Blueprint of the Chicken Gut Microbiome.</title>
        <authorList>
            <person name="Gilroy R."/>
            <person name="Ravi A."/>
            <person name="Getino M."/>
            <person name="Pursley I."/>
            <person name="Horton D.L."/>
            <person name="Alikhan N.-F."/>
            <person name="Baker D."/>
            <person name="Gharbi K."/>
            <person name="Hall N."/>
            <person name="Watson M."/>
            <person name="Adriaenssens E.M."/>
            <person name="Foster-Nyarko E."/>
            <person name="Jarju S."/>
            <person name="Secka A."/>
            <person name="Antonio M."/>
            <person name="Oren A."/>
            <person name="Chaudhuri R."/>
            <person name="La Ragione R.M."/>
            <person name="Hildebrand F."/>
            <person name="Pallen M.J."/>
        </authorList>
    </citation>
    <scope>NUCLEOTIDE SEQUENCE [LARGE SCALE GENOMIC DNA]</scope>
    <source>
        <strain evidence="5 6">Sa3CUA2</strain>
    </source>
</reference>
<proteinExistence type="predicted"/>
<dbReference type="PANTHER" id="PTHR30146">
    <property type="entry name" value="LACI-RELATED TRANSCRIPTIONAL REPRESSOR"/>
    <property type="match status" value="1"/>
</dbReference>
<gene>
    <name evidence="5" type="ORF">H9657_12220</name>
</gene>
<keyword evidence="6" id="KW-1185">Reference proteome</keyword>
<evidence type="ECO:0000256" key="3">
    <source>
        <dbReference type="ARBA" id="ARBA00023163"/>
    </source>
</evidence>
<dbReference type="GO" id="GO:0003677">
    <property type="term" value="F:DNA binding"/>
    <property type="evidence" value="ECO:0007669"/>
    <property type="project" value="UniProtKB-KW"/>
</dbReference>
<dbReference type="CDD" id="cd06267">
    <property type="entry name" value="PBP1_LacI_sugar_binding-like"/>
    <property type="match status" value="1"/>
</dbReference>
<dbReference type="PROSITE" id="PS00356">
    <property type="entry name" value="HTH_LACI_1"/>
    <property type="match status" value="1"/>
</dbReference>
<dbReference type="Gene3D" id="3.40.50.2300">
    <property type="match status" value="2"/>
</dbReference>
<keyword evidence="2 5" id="KW-0238">DNA-binding</keyword>
<dbReference type="PANTHER" id="PTHR30146:SF109">
    <property type="entry name" value="HTH-TYPE TRANSCRIPTIONAL REGULATOR GALS"/>
    <property type="match status" value="1"/>
</dbReference>
<evidence type="ECO:0000313" key="5">
    <source>
        <dbReference type="EMBL" id="MBD7919038.1"/>
    </source>
</evidence>
<dbReference type="InterPro" id="IPR046335">
    <property type="entry name" value="LacI/GalR-like_sensor"/>
</dbReference>